<dbReference type="EMBL" id="REGN01004965">
    <property type="protein sequence ID" value="RNA15380.1"/>
    <property type="molecule type" value="Genomic_DNA"/>
</dbReference>
<dbReference type="AlphaFoldDB" id="A0A3M7QVH8"/>
<proteinExistence type="predicted"/>
<organism evidence="1 2">
    <name type="scientific">Brachionus plicatilis</name>
    <name type="common">Marine rotifer</name>
    <name type="synonym">Brachionus muelleri</name>
    <dbReference type="NCBI Taxonomy" id="10195"/>
    <lineage>
        <taxon>Eukaryota</taxon>
        <taxon>Metazoa</taxon>
        <taxon>Spiralia</taxon>
        <taxon>Gnathifera</taxon>
        <taxon>Rotifera</taxon>
        <taxon>Eurotatoria</taxon>
        <taxon>Monogononta</taxon>
        <taxon>Pseudotrocha</taxon>
        <taxon>Ploima</taxon>
        <taxon>Brachionidae</taxon>
        <taxon>Brachionus</taxon>
    </lineage>
</organism>
<evidence type="ECO:0000313" key="1">
    <source>
        <dbReference type="EMBL" id="RNA15380.1"/>
    </source>
</evidence>
<dbReference type="OrthoDB" id="10238927at2759"/>
<keyword evidence="2" id="KW-1185">Reference proteome</keyword>
<protein>
    <submittedName>
        <fullName evidence="1">Uncharacterized protein</fullName>
    </submittedName>
</protein>
<accession>A0A3M7QVH8</accession>
<evidence type="ECO:0000313" key="2">
    <source>
        <dbReference type="Proteomes" id="UP000276133"/>
    </source>
</evidence>
<reference evidence="1 2" key="1">
    <citation type="journal article" date="2018" name="Sci. Rep.">
        <title>Genomic signatures of local adaptation to the degree of environmental predictability in rotifers.</title>
        <authorList>
            <person name="Franch-Gras L."/>
            <person name="Hahn C."/>
            <person name="Garcia-Roger E.M."/>
            <person name="Carmona M.J."/>
            <person name="Serra M."/>
            <person name="Gomez A."/>
        </authorList>
    </citation>
    <scope>NUCLEOTIDE SEQUENCE [LARGE SCALE GENOMIC DNA]</scope>
    <source>
        <strain evidence="1">HYR1</strain>
    </source>
</reference>
<comment type="caution">
    <text evidence="1">The sequence shown here is derived from an EMBL/GenBank/DDBJ whole genome shotgun (WGS) entry which is preliminary data.</text>
</comment>
<gene>
    <name evidence="1" type="ORF">BpHYR1_024852</name>
</gene>
<name>A0A3M7QVH8_BRAPC</name>
<sequence length="60" mass="6951">MNVISDVSTQDNINPSQSKQLVSYLQRATTPPSLFYAKFPTPYLPRDPNFNENFKLIFKK</sequence>
<dbReference type="Proteomes" id="UP000276133">
    <property type="component" value="Unassembled WGS sequence"/>
</dbReference>